<keyword evidence="2" id="KW-0812">Transmembrane</keyword>
<feature type="region of interest" description="Disordered" evidence="1">
    <location>
        <begin position="39"/>
        <end position="59"/>
    </location>
</feature>
<feature type="transmembrane region" description="Helical" evidence="2">
    <location>
        <begin position="382"/>
        <end position="401"/>
    </location>
</feature>
<dbReference type="RefSeq" id="WP_143011030.1">
    <property type="nucleotide sequence ID" value="NZ_FNGS01000002.1"/>
</dbReference>
<feature type="transmembrane region" description="Helical" evidence="2">
    <location>
        <begin position="312"/>
        <end position="330"/>
    </location>
</feature>
<feature type="transmembrane region" description="Helical" evidence="2">
    <location>
        <begin position="471"/>
        <end position="493"/>
    </location>
</feature>
<keyword evidence="4" id="KW-1185">Reference proteome</keyword>
<name>A0A1G9KU02_9BACT</name>
<feature type="transmembrane region" description="Helical" evidence="2">
    <location>
        <begin position="358"/>
        <end position="375"/>
    </location>
</feature>
<dbReference type="PANTHER" id="PTHR38434:SF1">
    <property type="entry name" value="BLL2549 PROTEIN"/>
    <property type="match status" value="1"/>
</dbReference>
<feature type="transmembrane region" description="Helical" evidence="2">
    <location>
        <begin position="185"/>
        <end position="202"/>
    </location>
</feature>
<dbReference type="SUPFAM" id="SSF56954">
    <property type="entry name" value="Outer membrane efflux proteins (OEP)"/>
    <property type="match status" value="1"/>
</dbReference>
<dbReference type="PANTHER" id="PTHR38434">
    <property type="entry name" value="BLL2549 PROTEIN"/>
    <property type="match status" value="1"/>
</dbReference>
<evidence type="ECO:0000313" key="3">
    <source>
        <dbReference type="EMBL" id="SDL52953.1"/>
    </source>
</evidence>
<feature type="transmembrane region" description="Helical" evidence="2">
    <location>
        <begin position="132"/>
        <end position="155"/>
    </location>
</feature>
<accession>A0A1G9KU02</accession>
<dbReference type="EMBL" id="FNGS01000002">
    <property type="protein sequence ID" value="SDL52953.1"/>
    <property type="molecule type" value="Genomic_DNA"/>
</dbReference>
<keyword evidence="2" id="KW-1133">Transmembrane helix</keyword>
<reference evidence="3 4" key="1">
    <citation type="submission" date="2016-10" db="EMBL/GenBank/DDBJ databases">
        <authorList>
            <person name="de Groot N.N."/>
        </authorList>
    </citation>
    <scope>NUCLEOTIDE SEQUENCE [LARGE SCALE GENOMIC DNA]</scope>
    <source>
        <strain evidence="3 4">DSM 21668</strain>
    </source>
</reference>
<keyword evidence="2" id="KW-0472">Membrane</keyword>
<feature type="transmembrane region" description="Helical" evidence="2">
    <location>
        <begin position="337"/>
        <end position="352"/>
    </location>
</feature>
<feature type="transmembrane region" description="Helical" evidence="2">
    <location>
        <begin position="76"/>
        <end position="97"/>
    </location>
</feature>
<feature type="transmembrane region" description="Helical" evidence="2">
    <location>
        <begin position="208"/>
        <end position="226"/>
    </location>
</feature>
<feature type="transmembrane region" description="Helical" evidence="2">
    <location>
        <begin position="161"/>
        <end position="178"/>
    </location>
</feature>
<feature type="transmembrane region" description="Helical" evidence="2">
    <location>
        <begin position="633"/>
        <end position="650"/>
    </location>
</feature>
<sequence>MEEESLRRLQDEVERLSRQLTDAQQQLQDVRRQLHALAGRPSGVPIPPPAPAPKPAPIPPRPIAKAPTEAYIGGNLLSKVGIAALVIGMAIFVKYAFDNDLIGPWGRLLMGWGIGCGLVALALFLKPRYLTYSAVLLSGGVATVYFTTYASFYFYHFVPSPVAFAVMVATTLVTVWLATLYDVEWIGLFGLVGAYAVPFLVGGNGAPWGLFTYMTILNTGVLVLSYRKDWRKMNLFAFLVTWTIFVAFVLDSSRPGYFWTSLVFGSIFFLMLYAALLIHDTAANSRQAVLIILNALVFLVAGRIVLKENPDWILFLAANAGIHAGVAWWLRVRNRSLSLTAWSLCIVSGIVLEEAAVGPSFLLLTGMAGAWAFYLTGLQRSMLFLVRWGIVLAVLSVLVLFRDLSLQAVDHQVTAYMNSVFVKRFVALTLLGGMVWAGFYRFHDRRSASWLGALLFLAAYPAGWMECYLHGLAGSSSFTLFTGTYLGISLLLIARDAGPVWRAIGLVLSVVLWLYLLADQPFSHLRTLRLAHPDTSGALRYALYAAVALATAGCFLVMRKASSQRVRQAAVYLPLAAAWYLGSEELVSLFVGTDKTAAADHYQQAYHAGWSVLWGVYSFVLVGIGFGRQWKPFRLAGITLFGIVVAKLLLYDLSGLSSGGKIVVFLSVGVLLLLASFLYQKFRLPEEKKEAND</sequence>
<feature type="transmembrane region" description="Helical" evidence="2">
    <location>
        <begin position="662"/>
        <end position="679"/>
    </location>
</feature>
<proteinExistence type="predicted"/>
<feature type="transmembrane region" description="Helical" evidence="2">
    <location>
        <begin position="447"/>
        <end position="465"/>
    </location>
</feature>
<evidence type="ECO:0000256" key="1">
    <source>
        <dbReference type="SAM" id="MobiDB-lite"/>
    </source>
</evidence>
<feature type="transmembrane region" description="Helical" evidence="2">
    <location>
        <begin position="233"/>
        <end position="250"/>
    </location>
</feature>
<feature type="transmembrane region" description="Helical" evidence="2">
    <location>
        <begin position="288"/>
        <end position="306"/>
    </location>
</feature>
<dbReference type="STRING" id="563176.SAMN04488090_1131"/>
<protein>
    <submittedName>
        <fullName evidence="3">Predicted membrane protein</fullName>
    </submittedName>
</protein>
<dbReference type="InterPro" id="IPR019286">
    <property type="entry name" value="DUF2339_TM"/>
</dbReference>
<evidence type="ECO:0000313" key="4">
    <source>
        <dbReference type="Proteomes" id="UP000198901"/>
    </source>
</evidence>
<dbReference type="Proteomes" id="UP000198901">
    <property type="component" value="Unassembled WGS sequence"/>
</dbReference>
<feature type="transmembrane region" description="Helical" evidence="2">
    <location>
        <begin position="538"/>
        <end position="558"/>
    </location>
</feature>
<feature type="transmembrane region" description="Helical" evidence="2">
    <location>
        <begin position="500"/>
        <end position="518"/>
    </location>
</feature>
<feature type="transmembrane region" description="Helical" evidence="2">
    <location>
        <begin position="605"/>
        <end position="626"/>
    </location>
</feature>
<gene>
    <name evidence="3" type="ORF">SAMN04488090_1131</name>
</gene>
<feature type="compositionally biased region" description="Pro residues" evidence="1">
    <location>
        <begin position="44"/>
        <end position="59"/>
    </location>
</feature>
<dbReference type="Pfam" id="PF10101">
    <property type="entry name" value="DUF2339"/>
    <property type="match status" value="1"/>
</dbReference>
<dbReference type="AlphaFoldDB" id="A0A1G9KU02"/>
<feature type="transmembrane region" description="Helical" evidence="2">
    <location>
        <begin position="570"/>
        <end position="593"/>
    </location>
</feature>
<feature type="transmembrane region" description="Helical" evidence="2">
    <location>
        <begin position="109"/>
        <end position="125"/>
    </location>
</feature>
<evidence type="ECO:0000256" key="2">
    <source>
        <dbReference type="SAM" id="Phobius"/>
    </source>
</evidence>
<dbReference type="OrthoDB" id="666059at2"/>
<organism evidence="3 4">
    <name type="scientific">Siphonobacter aquaeclarae</name>
    <dbReference type="NCBI Taxonomy" id="563176"/>
    <lineage>
        <taxon>Bacteria</taxon>
        <taxon>Pseudomonadati</taxon>
        <taxon>Bacteroidota</taxon>
        <taxon>Cytophagia</taxon>
        <taxon>Cytophagales</taxon>
        <taxon>Cytophagaceae</taxon>
        <taxon>Siphonobacter</taxon>
    </lineage>
</organism>
<feature type="transmembrane region" description="Helical" evidence="2">
    <location>
        <begin position="421"/>
        <end position="440"/>
    </location>
</feature>
<feature type="transmembrane region" description="Helical" evidence="2">
    <location>
        <begin position="256"/>
        <end position="276"/>
    </location>
</feature>